<dbReference type="GO" id="GO:0005813">
    <property type="term" value="C:centrosome"/>
    <property type="evidence" value="ECO:0007669"/>
    <property type="project" value="TreeGrafter"/>
</dbReference>
<dbReference type="PANTHER" id="PTHR28588:SF1">
    <property type="entry name" value="HAUS AUGMIN-LIKE COMPLEX SUBUNIT 5"/>
    <property type="match status" value="1"/>
</dbReference>
<protein>
    <recommendedName>
        <fullName evidence="4">HAUS augmin-like complex subunit 5</fullName>
    </recommendedName>
</protein>
<dbReference type="InterPro" id="IPR029131">
    <property type="entry name" value="HAUS5"/>
</dbReference>
<dbReference type="GO" id="GO:0051225">
    <property type="term" value="P:spindle assembly"/>
    <property type="evidence" value="ECO:0007669"/>
    <property type="project" value="InterPro"/>
</dbReference>
<feature type="coiled-coil region" evidence="1">
    <location>
        <begin position="79"/>
        <end position="120"/>
    </location>
</feature>
<dbReference type="PANTHER" id="PTHR28588">
    <property type="entry name" value="HAUS AUGMIN-LIKE COMPLEX SUBUNIT 5"/>
    <property type="match status" value="1"/>
</dbReference>
<keyword evidence="1" id="KW-0175">Coiled coil</keyword>
<name>A0A9D3MBU4_ANGAN</name>
<keyword evidence="3" id="KW-1185">Reference proteome</keyword>
<evidence type="ECO:0000256" key="1">
    <source>
        <dbReference type="SAM" id="Coils"/>
    </source>
</evidence>
<dbReference type="AlphaFoldDB" id="A0A9D3MBU4"/>
<proteinExistence type="predicted"/>
<evidence type="ECO:0008006" key="4">
    <source>
        <dbReference type="Google" id="ProtNLM"/>
    </source>
</evidence>
<organism evidence="2 3">
    <name type="scientific">Anguilla anguilla</name>
    <name type="common">European freshwater eel</name>
    <name type="synonym">Muraena anguilla</name>
    <dbReference type="NCBI Taxonomy" id="7936"/>
    <lineage>
        <taxon>Eukaryota</taxon>
        <taxon>Metazoa</taxon>
        <taxon>Chordata</taxon>
        <taxon>Craniata</taxon>
        <taxon>Vertebrata</taxon>
        <taxon>Euteleostomi</taxon>
        <taxon>Actinopterygii</taxon>
        <taxon>Neopterygii</taxon>
        <taxon>Teleostei</taxon>
        <taxon>Anguilliformes</taxon>
        <taxon>Anguillidae</taxon>
        <taxon>Anguilla</taxon>
    </lineage>
</organism>
<reference evidence="2" key="1">
    <citation type="submission" date="2021-01" db="EMBL/GenBank/DDBJ databases">
        <title>A chromosome-scale assembly of European eel, Anguilla anguilla.</title>
        <authorList>
            <person name="Henkel C."/>
            <person name="Jong-Raadsen S.A."/>
            <person name="Dufour S."/>
            <person name="Weltzien F.-A."/>
            <person name="Palstra A.P."/>
            <person name="Pelster B."/>
            <person name="Spaink H.P."/>
            <person name="Van Den Thillart G.E."/>
            <person name="Jansen H."/>
            <person name="Zahm M."/>
            <person name="Klopp C."/>
            <person name="Cedric C."/>
            <person name="Louis A."/>
            <person name="Berthelot C."/>
            <person name="Parey E."/>
            <person name="Roest Crollius H."/>
            <person name="Montfort J."/>
            <person name="Robinson-Rechavi M."/>
            <person name="Bucao C."/>
            <person name="Bouchez O."/>
            <person name="Gislard M."/>
            <person name="Lluch J."/>
            <person name="Milhes M."/>
            <person name="Lampietro C."/>
            <person name="Lopez Roques C."/>
            <person name="Donnadieu C."/>
            <person name="Braasch I."/>
            <person name="Desvignes T."/>
            <person name="Postlethwait J."/>
            <person name="Bobe J."/>
            <person name="Guiguen Y."/>
            <person name="Dirks R."/>
        </authorList>
    </citation>
    <scope>NUCLEOTIDE SEQUENCE</scope>
    <source>
        <strain evidence="2">Tag_6206</strain>
        <tissue evidence="2">Liver</tissue>
    </source>
</reference>
<dbReference type="Proteomes" id="UP001044222">
    <property type="component" value="Chromosome 9"/>
</dbReference>
<gene>
    <name evidence="2" type="ORF">ANANG_G00181400</name>
</gene>
<evidence type="ECO:0000313" key="3">
    <source>
        <dbReference type="Proteomes" id="UP001044222"/>
    </source>
</evidence>
<dbReference type="GO" id="GO:0007098">
    <property type="term" value="P:centrosome cycle"/>
    <property type="evidence" value="ECO:0007669"/>
    <property type="project" value="TreeGrafter"/>
</dbReference>
<evidence type="ECO:0000313" key="2">
    <source>
        <dbReference type="EMBL" id="KAG5842783.1"/>
    </source>
</evidence>
<sequence length="655" mass="74762">MSDRSLPQQLKRWAIEEFKLQPHQLPHDSYFKTLCLGQGASIWKYITQHIYNQRNVKVMRGNLQWFKMLQDKEVECVEGQSEAARRQELQREIEDLKAELDQLNGRISVAETQLAADERSLSGSWAEDEESRRRSVLLQAFRRRCAEERLSLTQRGRGIGGHSQALGQLRRKAEVELVFGAVPDDGGDSLGPSGPEPQVLRAVRELCEERLLFFLSLLQSELKAVNSTGKHLPQEQREVVFQHWLSAVEDLIRSHPPGHILSALLHQASRTQRALEEKISSLDVEQEMAALRFRYENKQLQDISREEEELPSVKSLLQRGWEEEERAAVQLARTRARVRQQRDQLDALREQVQLETPGGDAQLEPLARAVFELELQCVVQAAQRDSVQEQCAQLGQLAQDRQEALRSLRSQWHSITAFRELVANKQEQIRWLIKANSNAKSELSRVHSEVRRFAEDGLGPRCGAVAGAASALRNTVSQEVRLTGSVSLAALSRRVTDGVQRVPAKQLSIHRLHCPTFHSLCESLAFPMYRAPEQLAAQTVSQQLELRFLRRLLQLRSLSRATLQRQRALLPAPDQKALLEKVREAEEELLRTLLPRVRELRRRAAQGLQYGAPVTSAIAHWWEQPAQFALPELQKGGLTLQKWLERWRLAAKALE</sequence>
<accession>A0A9D3MBU4</accession>
<dbReference type="EMBL" id="JAFIRN010000009">
    <property type="protein sequence ID" value="KAG5842783.1"/>
    <property type="molecule type" value="Genomic_DNA"/>
</dbReference>
<dbReference type="GO" id="GO:0070652">
    <property type="term" value="C:HAUS complex"/>
    <property type="evidence" value="ECO:0007669"/>
    <property type="project" value="InterPro"/>
</dbReference>
<comment type="caution">
    <text evidence="2">The sequence shown here is derived from an EMBL/GenBank/DDBJ whole genome shotgun (WGS) entry which is preliminary data.</text>
</comment>
<dbReference type="Pfam" id="PF14817">
    <property type="entry name" value="HAUS5"/>
    <property type="match status" value="1"/>
</dbReference>